<dbReference type="InterPro" id="IPR050389">
    <property type="entry name" value="LysR-type_TF"/>
</dbReference>
<dbReference type="RefSeq" id="WP_152157415.1">
    <property type="nucleotide sequence ID" value="NZ_WEHX01000003.1"/>
</dbReference>
<dbReference type="SUPFAM" id="SSF46785">
    <property type="entry name" value="Winged helix' DNA-binding domain"/>
    <property type="match status" value="1"/>
</dbReference>
<evidence type="ECO:0000256" key="4">
    <source>
        <dbReference type="ARBA" id="ARBA00023163"/>
    </source>
</evidence>
<dbReference type="EMBL" id="WEHX01000003">
    <property type="protein sequence ID" value="KAB7662937.1"/>
    <property type="molecule type" value="Genomic_DNA"/>
</dbReference>
<dbReference type="Pfam" id="PF03466">
    <property type="entry name" value="LysR_substrate"/>
    <property type="match status" value="1"/>
</dbReference>
<dbReference type="Proteomes" id="UP000430564">
    <property type="component" value="Unassembled WGS sequence"/>
</dbReference>
<comment type="similarity">
    <text evidence="1">Belongs to the LysR transcriptional regulatory family.</text>
</comment>
<dbReference type="InterPro" id="IPR036390">
    <property type="entry name" value="WH_DNA-bd_sf"/>
</dbReference>
<evidence type="ECO:0000256" key="3">
    <source>
        <dbReference type="ARBA" id="ARBA00023125"/>
    </source>
</evidence>
<dbReference type="PROSITE" id="PS50931">
    <property type="entry name" value="HTH_LYSR"/>
    <property type="match status" value="1"/>
</dbReference>
<protein>
    <submittedName>
        <fullName evidence="6">LysR family transcriptional regulator</fullName>
    </submittedName>
</protein>
<evidence type="ECO:0000256" key="1">
    <source>
        <dbReference type="ARBA" id="ARBA00009437"/>
    </source>
</evidence>
<dbReference type="GO" id="GO:0003700">
    <property type="term" value="F:DNA-binding transcription factor activity"/>
    <property type="evidence" value="ECO:0007669"/>
    <property type="project" value="InterPro"/>
</dbReference>
<dbReference type="PANTHER" id="PTHR30118:SF15">
    <property type="entry name" value="TRANSCRIPTIONAL REGULATORY PROTEIN"/>
    <property type="match status" value="1"/>
</dbReference>
<keyword evidence="3" id="KW-0238">DNA-binding</keyword>
<proteinExistence type="inferred from homology"/>
<keyword evidence="4" id="KW-0804">Transcription</keyword>
<evidence type="ECO:0000313" key="7">
    <source>
        <dbReference type="Proteomes" id="UP000430564"/>
    </source>
</evidence>
<sequence length="318" mass="35749">MEMLDKAQPDLSLDELRFLVTLFETQSLTQAASSRGLSMGAASRRLSSLRAAFQDELFVRAGLQMLPTARMRAMLPKVLNLLSLTQSLFSSDAFDLANTRRTVRILGVDNAVMTILREAIGRFAKDAPNATIEIKAIDPQMLELLRTGRADIAIYPLKTVPKDFHVVELYHSRRGILVRKGHPLIDLYNKKGHLNPEDLRPYRKVEMNNAGAPDFGPSLDAQQEVGLAMPYYLAVPYALMETDFTYIAPVLTLLNFLRDDRYELRMLPAPQQMSAFTPSVVWHKGTHSDPFLQWVRGVIVGSARAEARRLGVVEEPDR</sequence>
<reference evidence="6 7" key="1">
    <citation type="submission" date="2019-10" db="EMBL/GenBank/DDBJ databases">
        <title>Genome diversity of Sutterella seckii.</title>
        <authorList>
            <person name="Chaplin A.V."/>
            <person name="Sokolova S.R."/>
            <person name="Mosin K.A."/>
            <person name="Ivanova E.L."/>
            <person name="Kochetkova T.O."/>
            <person name="Goltsov A.Y."/>
            <person name="Trofimov D.Y."/>
            <person name="Efimov B.A."/>
        </authorList>
    </citation>
    <scope>NUCLEOTIDE SEQUENCE [LARGE SCALE GENOMIC DNA]</scope>
    <source>
        <strain evidence="6 7">ASD393</strain>
    </source>
</reference>
<dbReference type="InterPro" id="IPR036388">
    <property type="entry name" value="WH-like_DNA-bd_sf"/>
</dbReference>
<evidence type="ECO:0000259" key="5">
    <source>
        <dbReference type="PROSITE" id="PS50931"/>
    </source>
</evidence>
<dbReference type="GO" id="GO:0003677">
    <property type="term" value="F:DNA binding"/>
    <property type="evidence" value="ECO:0007669"/>
    <property type="project" value="UniProtKB-KW"/>
</dbReference>
<dbReference type="Pfam" id="PF00126">
    <property type="entry name" value="HTH_1"/>
    <property type="match status" value="1"/>
</dbReference>
<dbReference type="InterPro" id="IPR005119">
    <property type="entry name" value="LysR_subst-bd"/>
</dbReference>
<feature type="domain" description="HTH lysR-type" evidence="5">
    <location>
        <begin position="11"/>
        <end position="68"/>
    </location>
</feature>
<dbReference type="OrthoDB" id="8583877at2"/>
<evidence type="ECO:0000313" key="6">
    <source>
        <dbReference type="EMBL" id="KAB7662937.1"/>
    </source>
</evidence>
<dbReference type="Gene3D" id="1.10.10.10">
    <property type="entry name" value="Winged helix-like DNA-binding domain superfamily/Winged helix DNA-binding domain"/>
    <property type="match status" value="1"/>
</dbReference>
<dbReference type="InterPro" id="IPR000847">
    <property type="entry name" value="LysR_HTH_N"/>
</dbReference>
<dbReference type="AlphaFoldDB" id="A0A6I1EQU0"/>
<keyword evidence="2" id="KW-0805">Transcription regulation</keyword>
<dbReference type="PANTHER" id="PTHR30118">
    <property type="entry name" value="HTH-TYPE TRANSCRIPTIONAL REGULATOR LEUO-RELATED"/>
    <property type="match status" value="1"/>
</dbReference>
<gene>
    <name evidence="6" type="ORF">GBM95_01165</name>
</gene>
<name>A0A6I1EQU0_9BURK</name>
<dbReference type="Gene3D" id="3.40.190.10">
    <property type="entry name" value="Periplasmic binding protein-like II"/>
    <property type="match status" value="2"/>
</dbReference>
<comment type="caution">
    <text evidence="6">The sequence shown here is derived from an EMBL/GenBank/DDBJ whole genome shotgun (WGS) entry which is preliminary data.</text>
</comment>
<accession>A0A6I1EQU0</accession>
<dbReference type="SUPFAM" id="SSF53850">
    <property type="entry name" value="Periplasmic binding protein-like II"/>
    <property type="match status" value="1"/>
</dbReference>
<evidence type="ECO:0000256" key="2">
    <source>
        <dbReference type="ARBA" id="ARBA00023015"/>
    </source>
</evidence>
<organism evidence="6 7">
    <name type="scientific">Sutterella seckii</name>
    <dbReference type="NCBI Taxonomy" id="1944635"/>
    <lineage>
        <taxon>Bacteria</taxon>
        <taxon>Pseudomonadati</taxon>
        <taxon>Pseudomonadota</taxon>
        <taxon>Betaproteobacteria</taxon>
        <taxon>Burkholderiales</taxon>
        <taxon>Sutterellaceae</taxon>
        <taxon>Sutterella</taxon>
    </lineage>
</organism>